<dbReference type="STRING" id="329884.A0A4V5NJN5"/>
<dbReference type="SUPFAM" id="SSF56784">
    <property type="entry name" value="HAD-like"/>
    <property type="match status" value="1"/>
</dbReference>
<comment type="caution">
    <text evidence="1">The sequence shown here is derived from an EMBL/GenBank/DDBJ whole genome shotgun (WGS) entry which is preliminary data.</text>
</comment>
<dbReference type="CDD" id="cd01427">
    <property type="entry name" value="HAD_like"/>
    <property type="match status" value="1"/>
</dbReference>
<dbReference type="PANTHER" id="PTHR43885">
    <property type="entry name" value="HALOACID DEHALOGENASE-LIKE HYDROLASE"/>
    <property type="match status" value="1"/>
</dbReference>
<name>A0A4V5NJN5_9PEZI</name>
<keyword evidence="2" id="KW-1185">Reference proteome</keyword>
<evidence type="ECO:0000313" key="1">
    <source>
        <dbReference type="EMBL" id="TKA78559.1"/>
    </source>
</evidence>
<dbReference type="InterPro" id="IPR036412">
    <property type="entry name" value="HAD-like_sf"/>
</dbReference>
<evidence type="ECO:0000313" key="2">
    <source>
        <dbReference type="Proteomes" id="UP000309340"/>
    </source>
</evidence>
<reference evidence="1 2" key="1">
    <citation type="submission" date="2017-03" db="EMBL/GenBank/DDBJ databases">
        <title>Genomes of endolithic fungi from Antarctica.</title>
        <authorList>
            <person name="Coleine C."/>
            <person name="Masonjones S."/>
            <person name="Stajich J.E."/>
        </authorList>
    </citation>
    <scope>NUCLEOTIDE SEQUENCE [LARGE SCALE GENOMIC DNA]</scope>
    <source>
        <strain evidence="1 2">CCFEE 5184</strain>
    </source>
</reference>
<dbReference type="Gene3D" id="3.40.50.1820">
    <property type="entry name" value="alpha/beta hydrolase"/>
    <property type="match status" value="1"/>
</dbReference>
<dbReference type="OrthoDB" id="2152248at2759"/>
<dbReference type="InterPro" id="IPR029058">
    <property type="entry name" value="AB_hydrolase_fold"/>
</dbReference>
<sequence>MFGQMREAVGIPKEIDILDHIHSLSSSQQDDAFAKIQAIEREAMSKQIPQAGLVSLMGYLDERGIHKGICTRNFDAPVAHLLANHLPGHIDAFAPIITRDFKPPKPSPAGILHIAHAWGVTDAADVPQTPAEERPLPLIMVGDSIDDMVAGYEAGALTVLLRSEGSSTFTWAHALQLHSTLSPFQSPLPQTHSAFAGVKPVSWRRYNIAGLLVTVYGLQELPPDVAEVTCLWLLHGRGDSQDSMGYTAAGLLGAWNSRRKPGQKSLIAVCIDQRNHGSRMIDNVANVSWKQGNPTHGPDMFNSYSGTASDISLLIGQLPHYLPYKITENICGGVSLGGHATWQLLLTEPRIRAGLVVIGCPDYVRLMTDRAVRSKLATCMSTDPPGRDFLGSHDFPPSLLAAIEELDPAGILLSELDTVTGDDHLHPPSESEKQRLRSILAQRLGGKKIMCLSGGKDRLVPPECGEPFLTWLKKAVDLKEGWANNLSIDIEDIVDPGARHEFSKRMRTEAERWLCDLLASDDEVSRFRGSKL</sequence>
<evidence type="ECO:0008006" key="3">
    <source>
        <dbReference type="Google" id="ProtNLM"/>
    </source>
</evidence>
<dbReference type="Gene3D" id="1.10.260.80">
    <property type="match status" value="1"/>
</dbReference>
<dbReference type="PANTHER" id="PTHR43885:SF1">
    <property type="entry name" value="SUPERFAMILY HYDROLASE, PUTATIVE (AFU_ORTHOLOGUE AFUA_4G13290)-RELATED"/>
    <property type="match status" value="1"/>
</dbReference>
<dbReference type="EMBL" id="NAJQ01000110">
    <property type="protein sequence ID" value="TKA78559.1"/>
    <property type="molecule type" value="Genomic_DNA"/>
</dbReference>
<accession>A0A4V5NJN5</accession>
<dbReference type="SUPFAM" id="SSF53474">
    <property type="entry name" value="alpha/beta-Hydrolases"/>
    <property type="match status" value="1"/>
</dbReference>
<dbReference type="Proteomes" id="UP000309340">
    <property type="component" value="Unassembled WGS sequence"/>
</dbReference>
<gene>
    <name evidence="1" type="ORF">B0A55_02808</name>
</gene>
<proteinExistence type="predicted"/>
<organism evidence="1 2">
    <name type="scientific">Friedmanniomyces simplex</name>
    <dbReference type="NCBI Taxonomy" id="329884"/>
    <lineage>
        <taxon>Eukaryota</taxon>
        <taxon>Fungi</taxon>
        <taxon>Dikarya</taxon>
        <taxon>Ascomycota</taxon>
        <taxon>Pezizomycotina</taxon>
        <taxon>Dothideomycetes</taxon>
        <taxon>Dothideomycetidae</taxon>
        <taxon>Mycosphaerellales</taxon>
        <taxon>Teratosphaeriaceae</taxon>
        <taxon>Friedmanniomyces</taxon>
    </lineage>
</organism>
<dbReference type="Gene3D" id="3.40.50.1000">
    <property type="entry name" value="HAD superfamily/HAD-like"/>
    <property type="match status" value="1"/>
</dbReference>
<dbReference type="AlphaFoldDB" id="A0A4V5NJN5"/>
<protein>
    <recommendedName>
        <fullName evidence="3">AB hydrolase-1 domain-containing protein</fullName>
    </recommendedName>
</protein>
<dbReference type="Pfam" id="PF00702">
    <property type="entry name" value="Hydrolase"/>
    <property type="match status" value="1"/>
</dbReference>
<dbReference type="InterPro" id="IPR023214">
    <property type="entry name" value="HAD_sf"/>
</dbReference>